<dbReference type="EMBL" id="VSRR010074781">
    <property type="protein sequence ID" value="MPC87526.1"/>
    <property type="molecule type" value="Genomic_DNA"/>
</dbReference>
<evidence type="ECO:0000313" key="2">
    <source>
        <dbReference type="Proteomes" id="UP000324222"/>
    </source>
</evidence>
<dbReference type="AlphaFoldDB" id="A0A5B7J0Q7"/>
<comment type="caution">
    <text evidence="1">The sequence shown here is derived from an EMBL/GenBank/DDBJ whole genome shotgun (WGS) entry which is preliminary data.</text>
</comment>
<sequence length="96" mass="11161">MLVPLRREFQHCMGSTVTLMRDQTAPNKAVTHSIDELKKQHSTHTDDYETPQNTLTLFKTPQNIDTYHQTPQNILTLSKHPRTHLTLPIKHPRTHT</sequence>
<evidence type="ECO:0000313" key="1">
    <source>
        <dbReference type="EMBL" id="MPC87526.1"/>
    </source>
</evidence>
<reference evidence="1 2" key="1">
    <citation type="submission" date="2019-05" db="EMBL/GenBank/DDBJ databases">
        <title>Another draft genome of Portunus trituberculatus and its Hox gene families provides insights of decapod evolution.</title>
        <authorList>
            <person name="Jeong J.-H."/>
            <person name="Song I."/>
            <person name="Kim S."/>
            <person name="Choi T."/>
            <person name="Kim D."/>
            <person name="Ryu S."/>
            <person name="Kim W."/>
        </authorList>
    </citation>
    <scope>NUCLEOTIDE SEQUENCE [LARGE SCALE GENOMIC DNA]</scope>
    <source>
        <tissue evidence="1">Muscle</tissue>
    </source>
</reference>
<proteinExistence type="predicted"/>
<keyword evidence="2" id="KW-1185">Reference proteome</keyword>
<organism evidence="1 2">
    <name type="scientific">Portunus trituberculatus</name>
    <name type="common">Swimming crab</name>
    <name type="synonym">Neptunus trituberculatus</name>
    <dbReference type="NCBI Taxonomy" id="210409"/>
    <lineage>
        <taxon>Eukaryota</taxon>
        <taxon>Metazoa</taxon>
        <taxon>Ecdysozoa</taxon>
        <taxon>Arthropoda</taxon>
        <taxon>Crustacea</taxon>
        <taxon>Multicrustacea</taxon>
        <taxon>Malacostraca</taxon>
        <taxon>Eumalacostraca</taxon>
        <taxon>Eucarida</taxon>
        <taxon>Decapoda</taxon>
        <taxon>Pleocyemata</taxon>
        <taxon>Brachyura</taxon>
        <taxon>Eubrachyura</taxon>
        <taxon>Portunoidea</taxon>
        <taxon>Portunidae</taxon>
        <taxon>Portuninae</taxon>
        <taxon>Portunus</taxon>
    </lineage>
</organism>
<dbReference type="Proteomes" id="UP000324222">
    <property type="component" value="Unassembled WGS sequence"/>
</dbReference>
<protein>
    <submittedName>
        <fullName evidence="1">Uncharacterized protein</fullName>
    </submittedName>
</protein>
<accession>A0A5B7J0Q7</accession>
<name>A0A5B7J0Q7_PORTR</name>
<gene>
    <name evidence="1" type="ORF">E2C01_082390</name>
</gene>